<dbReference type="Gene3D" id="1.10.510.10">
    <property type="entry name" value="Transferase(Phosphotransferase) domain 1"/>
    <property type="match status" value="1"/>
</dbReference>
<evidence type="ECO:0000256" key="8">
    <source>
        <dbReference type="ARBA" id="ARBA00022741"/>
    </source>
</evidence>
<dbReference type="GO" id="GO:0004674">
    <property type="term" value="F:protein serine/threonine kinase activity"/>
    <property type="evidence" value="ECO:0007669"/>
    <property type="project" value="UniProtKB-KW"/>
</dbReference>
<evidence type="ECO:0000256" key="15">
    <source>
        <dbReference type="SAM" id="MobiDB-lite"/>
    </source>
</evidence>
<dbReference type="InterPro" id="IPR000719">
    <property type="entry name" value="Prot_kinase_dom"/>
</dbReference>
<feature type="domain" description="Protein kinase" evidence="16">
    <location>
        <begin position="8"/>
        <end position="268"/>
    </location>
</feature>
<evidence type="ECO:0000256" key="1">
    <source>
        <dbReference type="ARBA" id="ARBA00004162"/>
    </source>
</evidence>
<reference evidence="17 18" key="1">
    <citation type="submission" date="2018-09" db="EMBL/GenBank/DDBJ databases">
        <authorList>
            <person name="Tagini F."/>
        </authorList>
    </citation>
    <scope>NUCLEOTIDE SEQUENCE [LARGE SCALE GENOMIC DNA]</scope>
    <source>
        <strain evidence="17 18">MK136</strain>
    </source>
</reference>
<dbReference type="FunFam" id="1.10.510.10:FF:000021">
    <property type="entry name" value="Serine/threonine protein kinase"/>
    <property type="match status" value="1"/>
</dbReference>
<feature type="repeat" description="NHL" evidence="13">
    <location>
        <begin position="476"/>
        <end position="503"/>
    </location>
</feature>
<feature type="repeat" description="NHL" evidence="13">
    <location>
        <begin position="588"/>
        <end position="629"/>
    </location>
</feature>
<dbReference type="EMBL" id="UPHP01000128">
    <property type="protein sequence ID" value="VBA43041.1"/>
    <property type="molecule type" value="Genomic_DNA"/>
</dbReference>
<dbReference type="RefSeq" id="WP_122526101.1">
    <property type="nucleotide sequence ID" value="NZ_UPHP01000128.1"/>
</dbReference>
<dbReference type="PANTHER" id="PTHR43289">
    <property type="entry name" value="MITOGEN-ACTIVATED PROTEIN KINASE KINASE KINASE 20-RELATED"/>
    <property type="match status" value="1"/>
</dbReference>
<keyword evidence="18" id="KW-1185">Reference proteome</keyword>
<dbReference type="GO" id="GO:0080090">
    <property type="term" value="P:regulation of primary metabolic process"/>
    <property type="evidence" value="ECO:0007669"/>
    <property type="project" value="UniProtKB-ARBA"/>
</dbReference>
<dbReference type="Pfam" id="PF00069">
    <property type="entry name" value="Pkinase"/>
    <property type="match status" value="1"/>
</dbReference>
<protein>
    <recommendedName>
        <fullName evidence="2">non-specific serine/threonine protein kinase</fullName>
        <ecNumber evidence="2">2.7.11.1</ecNumber>
    </recommendedName>
</protein>
<evidence type="ECO:0000313" key="17">
    <source>
        <dbReference type="EMBL" id="VBA43041.1"/>
    </source>
</evidence>
<feature type="repeat" description="NHL" evidence="13">
    <location>
        <begin position="384"/>
        <end position="420"/>
    </location>
</feature>
<comment type="subcellular location">
    <subcellularLocation>
        <location evidence="1">Cell membrane</location>
        <topology evidence="1">Single-pass membrane protein</topology>
    </subcellularLocation>
</comment>
<keyword evidence="4" id="KW-0723">Serine/threonine-protein kinase</keyword>
<evidence type="ECO:0000256" key="4">
    <source>
        <dbReference type="ARBA" id="ARBA00022527"/>
    </source>
</evidence>
<keyword evidence="10 14" id="KW-0067">ATP-binding</keyword>
<proteinExistence type="predicted"/>
<evidence type="ECO:0000256" key="14">
    <source>
        <dbReference type="PROSITE-ProRule" id="PRU10141"/>
    </source>
</evidence>
<keyword evidence="9 17" id="KW-0418">Kinase</keyword>
<dbReference type="Pfam" id="PF01436">
    <property type="entry name" value="NHL"/>
    <property type="match status" value="4"/>
</dbReference>
<dbReference type="OrthoDB" id="9762169at2"/>
<evidence type="ECO:0000256" key="11">
    <source>
        <dbReference type="ARBA" id="ARBA00022989"/>
    </source>
</evidence>
<dbReference type="InterPro" id="IPR001258">
    <property type="entry name" value="NHL_repeat"/>
</dbReference>
<dbReference type="EC" id="2.7.11.1" evidence="2"/>
<dbReference type="InterPro" id="IPR008271">
    <property type="entry name" value="Ser/Thr_kinase_AS"/>
</dbReference>
<evidence type="ECO:0000256" key="10">
    <source>
        <dbReference type="ARBA" id="ARBA00022840"/>
    </source>
</evidence>
<dbReference type="PROSITE" id="PS00108">
    <property type="entry name" value="PROTEIN_KINASE_ST"/>
    <property type="match status" value="1"/>
</dbReference>
<evidence type="ECO:0000256" key="9">
    <source>
        <dbReference type="ARBA" id="ARBA00022777"/>
    </source>
</evidence>
<dbReference type="SUPFAM" id="SSF56112">
    <property type="entry name" value="Protein kinase-like (PK-like)"/>
    <property type="match status" value="1"/>
</dbReference>
<keyword evidence="3" id="KW-1003">Cell membrane</keyword>
<evidence type="ECO:0000256" key="7">
    <source>
        <dbReference type="ARBA" id="ARBA00022737"/>
    </source>
</evidence>
<dbReference type="CDD" id="cd14952">
    <property type="entry name" value="NHL_PKND_like"/>
    <property type="match status" value="1"/>
</dbReference>
<dbReference type="InterPro" id="IPR011009">
    <property type="entry name" value="Kinase-like_dom_sf"/>
</dbReference>
<dbReference type="SUPFAM" id="SSF101898">
    <property type="entry name" value="NHL repeat"/>
    <property type="match status" value="1"/>
</dbReference>
<evidence type="ECO:0000256" key="13">
    <source>
        <dbReference type="PROSITE-ProRule" id="PRU00504"/>
    </source>
</evidence>
<keyword evidence="5 17" id="KW-0808">Transferase</keyword>
<dbReference type="PROSITE" id="PS51125">
    <property type="entry name" value="NHL"/>
    <property type="match status" value="5"/>
</dbReference>
<keyword evidence="7" id="KW-0677">Repeat</keyword>
<dbReference type="InterPro" id="IPR017441">
    <property type="entry name" value="Protein_kinase_ATP_BS"/>
</dbReference>
<dbReference type="Gene3D" id="2.40.10.500">
    <property type="match status" value="3"/>
</dbReference>
<dbReference type="Gene3D" id="3.30.200.20">
    <property type="entry name" value="Phosphorylase Kinase, domain 1"/>
    <property type="match status" value="1"/>
</dbReference>
<keyword evidence="11" id="KW-1133">Transmembrane helix</keyword>
<evidence type="ECO:0000256" key="12">
    <source>
        <dbReference type="ARBA" id="ARBA00023136"/>
    </source>
</evidence>
<dbReference type="GO" id="GO:0005886">
    <property type="term" value="C:plasma membrane"/>
    <property type="evidence" value="ECO:0007669"/>
    <property type="project" value="UniProtKB-SubCell"/>
</dbReference>
<feature type="binding site" evidence="14">
    <location>
        <position position="37"/>
    </location>
    <ligand>
        <name>ATP</name>
        <dbReference type="ChEBI" id="CHEBI:30616"/>
    </ligand>
</feature>
<evidence type="ECO:0000256" key="6">
    <source>
        <dbReference type="ARBA" id="ARBA00022692"/>
    </source>
</evidence>
<dbReference type="PROSITE" id="PS00107">
    <property type="entry name" value="PROTEIN_KINASE_ATP"/>
    <property type="match status" value="1"/>
</dbReference>
<dbReference type="AlphaFoldDB" id="A0A498QCJ3"/>
<evidence type="ECO:0000256" key="5">
    <source>
        <dbReference type="ARBA" id="ARBA00022679"/>
    </source>
</evidence>
<sequence>MDTVFGRYQLIEVIGEGAMGKVYRARDTKMRREVAVKVLAPELATEPGYRERFRREAYGVAQLSEPHVIPIHEADEIDGQLYLVMPVVDGTDVQALLNRDGHLTPELTVAIVEQVAAALDSAHDQGLVHRDVKPSNLLITDDEFVYLIDFGIARGEAAPKLTHTGSILGTWGYMAPERFTDGTNDACVDIYALACVLYECLTGQLPFPGETLEQQFTGHTTQDPPKPTDVKPELPAGFDEVIARGLAKDPQQRYETARELAAAARQVLDDASDPGSSSNDDSEPASSSDARVRPQRLDAAPGKTGSARPAEGDQPAPPAAEVTATPSSDAAPPWHRRRPWQIGGVAAALVIGVAGVGAIAGNPTAHTVSQAGLTSQPPASAPVVLPFTGLNGPTPVAVSPGGTVYVGDYYNNRVVQLASGSFTETVLPFTGLNRPQSLAVDSAGTVYVSDGRGQVLILPAGAAGQSKLADNGAEDPAGVAVDTAGNVYVVDTPNNRVLKLPAGGGPQTVLPFTGLNAPGGVAVDSSGAVYVCDAYNNRVLQLPAAAGTQIVLPFTELGFPTGVAVDKSGAVYVSDSLKNQILKLPAGASSQTVLPISGLNHPEGVAVDAAGNVYVTDSNNNRVLQLPAR</sequence>
<dbReference type="Proteomes" id="UP000273307">
    <property type="component" value="Unassembled WGS sequence"/>
</dbReference>
<evidence type="ECO:0000256" key="3">
    <source>
        <dbReference type="ARBA" id="ARBA00022475"/>
    </source>
</evidence>
<dbReference type="PROSITE" id="PS50011">
    <property type="entry name" value="PROTEIN_KINASE_DOM"/>
    <property type="match status" value="1"/>
</dbReference>
<organism evidence="17 18">
    <name type="scientific">Mycobacterium attenuatum</name>
    <dbReference type="NCBI Taxonomy" id="2341086"/>
    <lineage>
        <taxon>Bacteria</taxon>
        <taxon>Bacillati</taxon>
        <taxon>Actinomycetota</taxon>
        <taxon>Actinomycetes</taxon>
        <taxon>Mycobacteriales</taxon>
        <taxon>Mycobacteriaceae</taxon>
        <taxon>Mycobacterium</taxon>
    </lineage>
</organism>
<name>A0A498QCJ3_9MYCO</name>
<dbReference type="SMART" id="SM00220">
    <property type="entry name" value="S_TKc"/>
    <property type="match status" value="1"/>
</dbReference>
<gene>
    <name evidence="17" type="primary">pknD_2</name>
    <name evidence="17" type="ORF">LAUMK136_04881</name>
</gene>
<feature type="repeat" description="NHL" evidence="13">
    <location>
        <begin position="508"/>
        <end position="545"/>
    </location>
</feature>
<dbReference type="PANTHER" id="PTHR43289:SF6">
    <property type="entry name" value="SERINE_THREONINE-PROTEIN KINASE NEKL-3"/>
    <property type="match status" value="1"/>
</dbReference>
<feature type="region of interest" description="Disordered" evidence="15">
    <location>
        <begin position="268"/>
        <end position="336"/>
    </location>
</feature>
<dbReference type="GO" id="GO:0005524">
    <property type="term" value="F:ATP binding"/>
    <property type="evidence" value="ECO:0007669"/>
    <property type="project" value="UniProtKB-UniRule"/>
</dbReference>
<dbReference type="InterPro" id="IPR035016">
    <property type="entry name" value="NHL_PKND"/>
</dbReference>
<keyword evidence="8 14" id="KW-0547">Nucleotide-binding</keyword>
<evidence type="ECO:0000313" key="18">
    <source>
        <dbReference type="Proteomes" id="UP000273307"/>
    </source>
</evidence>
<accession>A0A498QCJ3</accession>
<evidence type="ECO:0000256" key="2">
    <source>
        <dbReference type="ARBA" id="ARBA00012513"/>
    </source>
</evidence>
<dbReference type="CDD" id="cd14014">
    <property type="entry name" value="STKc_PknB_like"/>
    <property type="match status" value="1"/>
</dbReference>
<feature type="compositionally biased region" description="Low complexity" evidence="15">
    <location>
        <begin position="276"/>
        <end position="289"/>
    </location>
</feature>
<evidence type="ECO:0000259" key="16">
    <source>
        <dbReference type="PROSITE" id="PS50011"/>
    </source>
</evidence>
<feature type="repeat" description="NHL" evidence="13">
    <location>
        <begin position="425"/>
        <end position="461"/>
    </location>
</feature>
<feature type="region of interest" description="Disordered" evidence="15">
    <location>
        <begin position="215"/>
        <end position="234"/>
    </location>
</feature>
<keyword evidence="6" id="KW-0812">Transmembrane</keyword>
<keyword evidence="12" id="KW-0472">Membrane</keyword>